<organism evidence="2 3">
    <name type="scientific">Devosia pacifica</name>
    <dbReference type="NCBI Taxonomy" id="1335967"/>
    <lineage>
        <taxon>Bacteria</taxon>
        <taxon>Pseudomonadati</taxon>
        <taxon>Pseudomonadota</taxon>
        <taxon>Alphaproteobacteria</taxon>
        <taxon>Hyphomicrobiales</taxon>
        <taxon>Devosiaceae</taxon>
        <taxon>Devosia</taxon>
    </lineage>
</organism>
<dbReference type="Pfam" id="PF07475">
    <property type="entry name" value="Hpr_kinase_C"/>
    <property type="match status" value="1"/>
</dbReference>
<dbReference type="GO" id="GO:0005524">
    <property type="term" value="F:ATP binding"/>
    <property type="evidence" value="ECO:0007669"/>
    <property type="project" value="InterPro"/>
</dbReference>
<keyword evidence="3" id="KW-1185">Reference proteome</keyword>
<dbReference type="EMBL" id="BMZE01000002">
    <property type="protein sequence ID" value="GHA22262.1"/>
    <property type="molecule type" value="Genomic_DNA"/>
</dbReference>
<dbReference type="SUPFAM" id="SSF53795">
    <property type="entry name" value="PEP carboxykinase-like"/>
    <property type="match status" value="1"/>
</dbReference>
<dbReference type="AlphaFoldDB" id="A0A918S5E4"/>
<proteinExistence type="predicted"/>
<dbReference type="RefSeq" id="WP_189425254.1">
    <property type="nucleotide sequence ID" value="NZ_BMZE01000002.1"/>
</dbReference>
<dbReference type="GO" id="GO:0006109">
    <property type="term" value="P:regulation of carbohydrate metabolic process"/>
    <property type="evidence" value="ECO:0007669"/>
    <property type="project" value="InterPro"/>
</dbReference>
<evidence type="ECO:0000313" key="2">
    <source>
        <dbReference type="EMBL" id="GHA22262.1"/>
    </source>
</evidence>
<reference evidence="2" key="1">
    <citation type="journal article" date="2014" name="Int. J. Syst. Evol. Microbiol.">
        <title>Complete genome sequence of Corynebacterium casei LMG S-19264T (=DSM 44701T), isolated from a smear-ripened cheese.</title>
        <authorList>
            <consortium name="US DOE Joint Genome Institute (JGI-PGF)"/>
            <person name="Walter F."/>
            <person name="Albersmeier A."/>
            <person name="Kalinowski J."/>
            <person name="Ruckert C."/>
        </authorList>
    </citation>
    <scope>NUCLEOTIDE SEQUENCE</scope>
    <source>
        <strain evidence="2">KCTC 32437</strain>
    </source>
</reference>
<gene>
    <name evidence="2" type="ORF">GCM10007989_17060</name>
</gene>
<comment type="caution">
    <text evidence="2">The sequence shown here is derived from an EMBL/GenBank/DDBJ whole genome shotgun (WGS) entry which is preliminary data.</text>
</comment>
<reference evidence="2" key="2">
    <citation type="submission" date="2020-09" db="EMBL/GenBank/DDBJ databases">
        <authorList>
            <person name="Sun Q."/>
            <person name="Kim S."/>
        </authorList>
    </citation>
    <scope>NUCLEOTIDE SEQUENCE</scope>
    <source>
        <strain evidence="2">KCTC 32437</strain>
    </source>
</reference>
<evidence type="ECO:0000259" key="1">
    <source>
        <dbReference type="Pfam" id="PF07475"/>
    </source>
</evidence>
<dbReference type="InterPro" id="IPR027417">
    <property type="entry name" value="P-loop_NTPase"/>
</dbReference>
<dbReference type="Gene3D" id="3.40.50.300">
    <property type="entry name" value="P-loop containing nucleotide triphosphate hydrolases"/>
    <property type="match status" value="1"/>
</dbReference>
<dbReference type="GO" id="GO:0000155">
    <property type="term" value="F:phosphorelay sensor kinase activity"/>
    <property type="evidence" value="ECO:0007669"/>
    <property type="project" value="InterPro"/>
</dbReference>
<accession>A0A918S5E4</accession>
<feature type="domain" description="HPr kinase/phosphorylase C-terminal" evidence="1">
    <location>
        <begin position="5"/>
        <end position="85"/>
    </location>
</feature>
<evidence type="ECO:0000313" key="3">
    <source>
        <dbReference type="Proteomes" id="UP000646579"/>
    </source>
</evidence>
<dbReference type="Proteomes" id="UP000646579">
    <property type="component" value="Unassembled WGS sequence"/>
</dbReference>
<protein>
    <recommendedName>
        <fullName evidence="1">HPr kinase/phosphorylase C-terminal domain-containing protein</fullName>
    </recommendedName>
</protein>
<name>A0A918S5E4_9HYPH</name>
<sequence length="154" mass="16433">MNPLQTIHATGIVLGGAGVLVRGPSGAGKSLLALALLERWSLRGDDAMLVADDSIALTQEGRQLIMHTPASIAGRVELRGRGIIERPFRPHAPLHLVVDLVEETIRMPEPASFRTNLGGAALARCPVPRAGLIPLEHQILLVDEAVRGLDLDLL</sequence>
<dbReference type="InterPro" id="IPR011104">
    <property type="entry name" value="Hpr_kin/Pase_C"/>
</dbReference>